<comment type="caution">
    <text evidence="2">The sequence shown here is derived from an EMBL/GenBank/DDBJ whole genome shotgun (WGS) entry which is preliminary data.</text>
</comment>
<evidence type="ECO:0000313" key="2">
    <source>
        <dbReference type="EMBL" id="CAG9173719.1"/>
    </source>
</evidence>
<dbReference type="EMBL" id="CAJZAG010000005">
    <property type="protein sequence ID" value="CAG9173719.1"/>
    <property type="molecule type" value="Genomic_DNA"/>
</dbReference>
<accession>A0ABN7YJR7</accession>
<name>A0ABN7YJR7_9BURK</name>
<sequence length="144" mass="15891">MKSLLALLPILMLGACATRVDYQPATISNPQAVVQRVLYEQPGKRRPELVQVTDRYVEYGRGVKTVPTPGAAADAQTTTIRKGTRIYYRSIAETYLYQKNSSFVVEPRSATSRSLAKIYVEDELDAKRLVDALATLKAEAPAGE</sequence>
<evidence type="ECO:0000313" key="3">
    <source>
        <dbReference type="Proteomes" id="UP000706525"/>
    </source>
</evidence>
<feature type="signal peptide" evidence="1">
    <location>
        <begin position="1"/>
        <end position="17"/>
    </location>
</feature>
<dbReference type="RefSeq" id="WP_223989384.1">
    <property type="nucleotide sequence ID" value="NZ_CAJZAG010000005.1"/>
</dbReference>
<evidence type="ECO:0000256" key="1">
    <source>
        <dbReference type="SAM" id="SignalP"/>
    </source>
</evidence>
<organism evidence="2 3">
    <name type="scientific">Cupriavidus pampae</name>
    <dbReference type="NCBI Taxonomy" id="659251"/>
    <lineage>
        <taxon>Bacteria</taxon>
        <taxon>Pseudomonadati</taxon>
        <taxon>Pseudomonadota</taxon>
        <taxon>Betaproteobacteria</taxon>
        <taxon>Burkholderiales</taxon>
        <taxon>Burkholderiaceae</taxon>
        <taxon>Cupriavidus</taxon>
    </lineage>
</organism>
<dbReference type="Proteomes" id="UP000706525">
    <property type="component" value="Unassembled WGS sequence"/>
</dbReference>
<proteinExistence type="predicted"/>
<dbReference type="PROSITE" id="PS51257">
    <property type="entry name" value="PROKAR_LIPOPROTEIN"/>
    <property type="match status" value="1"/>
</dbReference>
<evidence type="ECO:0008006" key="4">
    <source>
        <dbReference type="Google" id="ProtNLM"/>
    </source>
</evidence>
<keyword evidence="3" id="KW-1185">Reference proteome</keyword>
<keyword evidence="1" id="KW-0732">Signal</keyword>
<protein>
    <recommendedName>
        <fullName evidence="4">Lipoprotein</fullName>
    </recommendedName>
</protein>
<reference evidence="2 3" key="1">
    <citation type="submission" date="2021-08" db="EMBL/GenBank/DDBJ databases">
        <authorList>
            <person name="Peeters C."/>
        </authorList>
    </citation>
    <scope>NUCLEOTIDE SEQUENCE [LARGE SCALE GENOMIC DNA]</scope>
    <source>
        <strain evidence="2 3">LMG 32289</strain>
    </source>
</reference>
<feature type="chain" id="PRO_5046531971" description="Lipoprotein" evidence="1">
    <location>
        <begin position="18"/>
        <end position="144"/>
    </location>
</feature>
<gene>
    <name evidence="2" type="ORF">LMG32289_02946</name>
</gene>